<reference evidence="1 2" key="1">
    <citation type="journal article" date="2018" name="Sci. Rep.">
        <title>Genome sequence of the cauliflower mushroom Sparassis crispa (Hanabiratake) and its association with beneficial usage.</title>
        <authorList>
            <person name="Kiyama R."/>
            <person name="Furutani Y."/>
            <person name="Kawaguchi K."/>
            <person name="Nakanishi T."/>
        </authorList>
    </citation>
    <scope>NUCLEOTIDE SEQUENCE [LARGE SCALE GENOMIC DNA]</scope>
</reference>
<evidence type="ECO:0000313" key="1">
    <source>
        <dbReference type="EMBL" id="GBE89683.1"/>
    </source>
</evidence>
<dbReference type="InParanoid" id="A0A401H5L6"/>
<proteinExistence type="predicted"/>
<gene>
    <name evidence="1" type="ORF">SCP_1700070</name>
</gene>
<dbReference type="GeneID" id="38786600"/>
<comment type="caution">
    <text evidence="1">The sequence shown here is derived from an EMBL/GenBank/DDBJ whole genome shotgun (WGS) entry which is preliminary data.</text>
</comment>
<dbReference type="AlphaFoldDB" id="A0A401H5L6"/>
<sequence>MLTVCVYIRECPTTPLSGPPPTSCTPPPPREHRPKLFFASAKTGEGVAEAFEHIAPHVVVQRQHKEVCEARMLRMQDADDIIRPQAYVRRPQMAPEPPLPVMEETQQGLQWRASRCAGRDSRTVIGSRNLDTAGLIYKGSHYYH</sequence>
<dbReference type="STRING" id="139825.A0A401H5L6"/>
<dbReference type="EMBL" id="BFAD01000017">
    <property type="protein sequence ID" value="GBE89683.1"/>
    <property type="molecule type" value="Genomic_DNA"/>
</dbReference>
<keyword evidence="2" id="KW-1185">Reference proteome</keyword>
<evidence type="ECO:0000313" key="2">
    <source>
        <dbReference type="Proteomes" id="UP000287166"/>
    </source>
</evidence>
<dbReference type="RefSeq" id="XP_027620596.1">
    <property type="nucleotide sequence ID" value="XM_027764795.1"/>
</dbReference>
<dbReference type="Proteomes" id="UP000287166">
    <property type="component" value="Unassembled WGS sequence"/>
</dbReference>
<accession>A0A401H5L6</accession>
<name>A0A401H5L6_9APHY</name>
<dbReference type="OrthoDB" id="9989112at2759"/>
<organism evidence="1 2">
    <name type="scientific">Sparassis crispa</name>
    <dbReference type="NCBI Taxonomy" id="139825"/>
    <lineage>
        <taxon>Eukaryota</taxon>
        <taxon>Fungi</taxon>
        <taxon>Dikarya</taxon>
        <taxon>Basidiomycota</taxon>
        <taxon>Agaricomycotina</taxon>
        <taxon>Agaricomycetes</taxon>
        <taxon>Polyporales</taxon>
        <taxon>Sparassidaceae</taxon>
        <taxon>Sparassis</taxon>
    </lineage>
</organism>
<protein>
    <submittedName>
        <fullName evidence="1">Uncharacterized protein</fullName>
    </submittedName>
</protein>